<feature type="region of interest" description="Disordered" evidence="1">
    <location>
        <begin position="189"/>
        <end position="212"/>
    </location>
</feature>
<organism evidence="4 5">
    <name type="scientific">Streptomyces armeniacus</name>
    <dbReference type="NCBI Taxonomy" id="83291"/>
    <lineage>
        <taxon>Bacteria</taxon>
        <taxon>Bacillati</taxon>
        <taxon>Actinomycetota</taxon>
        <taxon>Actinomycetes</taxon>
        <taxon>Kitasatosporales</taxon>
        <taxon>Streptomycetaceae</taxon>
        <taxon>Streptomyces</taxon>
    </lineage>
</organism>
<dbReference type="EMBL" id="CP031320">
    <property type="protein sequence ID" value="AXK37487.1"/>
    <property type="molecule type" value="Genomic_DNA"/>
</dbReference>
<protein>
    <recommendedName>
        <fullName evidence="3">DUF6351 domain-containing protein</fullName>
    </recommendedName>
</protein>
<dbReference type="KEGG" id="sarm:DVA86_19795"/>
<gene>
    <name evidence="4" type="ORF">DVA86_19795</name>
</gene>
<feature type="compositionally biased region" description="Gly residues" evidence="1">
    <location>
        <begin position="39"/>
        <end position="49"/>
    </location>
</feature>
<dbReference type="AlphaFoldDB" id="A0A345Y0S1"/>
<evidence type="ECO:0000256" key="1">
    <source>
        <dbReference type="SAM" id="MobiDB-lite"/>
    </source>
</evidence>
<evidence type="ECO:0000313" key="5">
    <source>
        <dbReference type="Proteomes" id="UP000254425"/>
    </source>
</evidence>
<dbReference type="InterPro" id="IPR029058">
    <property type="entry name" value="AB_hydrolase_fold"/>
</dbReference>
<keyword evidence="2" id="KW-0732">Signal</keyword>
<dbReference type="Pfam" id="PF19878">
    <property type="entry name" value="DUF6351"/>
    <property type="match status" value="1"/>
</dbReference>
<dbReference type="SUPFAM" id="SSF53474">
    <property type="entry name" value="alpha/beta-Hydrolases"/>
    <property type="match status" value="1"/>
</dbReference>
<accession>A0A345Y0S1</accession>
<evidence type="ECO:0000259" key="3">
    <source>
        <dbReference type="Pfam" id="PF19878"/>
    </source>
</evidence>
<feature type="region of interest" description="Disordered" evidence="1">
    <location>
        <begin position="34"/>
        <end position="53"/>
    </location>
</feature>
<feature type="compositionally biased region" description="Basic and acidic residues" evidence="1">
    <location>
        <begin position="190"/>
        <end position="206"/>
    </location>
</feature>
<evidence type="ECO:0000313" key="4">
    <source>
        <dbReference type="EMBL" id="AXK37487.1"/>
    </source>
</evidence>
<name>A0A345Y0S1_9ACTN</name>
<dbReference type="Proteomes" id="UP000254425">
    <property type="component" value="Chromosome"/>
</dbReference>
<feature type="signal peptide" evidence="2">
    <location>
        <begin position="1"/>
        <end position="37"/>
    </location>
</feature>
<feature type="chain" id="PRO_5017014075" description="DUF6351 domain-containing protein" evidence="2">
    <location>
        <begin position="38"/>
        <end position="753"/>
    </location>
</feature>
<sequence>MRRRTAAVRRARPRTLVAALAAGLVVTLLPAASGAQAQPGGGERPGDGGLALTPLSTRADFVTGGDVLVRVDIPDGADPGEVAVRRNGTDVTGAFTPDPGGQRLTGLVAGLKDGANSLVATAPDGDGGGDRAELRVRNHPTAGPVISGPHEDPYVCTTEYFALVDGTTLGPPLDEDCSVGTRVDYAYRSTDGKTKPLPDPDERPADLAETTTTDGKTVPFLIRIETGTVNRAVYQISMLHDPADPEPGTTARSAGWNGRLVYTFGGGCRAGWYTQGVSTGGVLDPEMLGRGYAVASSSLNVFGNNCNDLLAAETTMMVKEQFTEAYGTPRFTIGWGCSGGSYQGHQIADNYPGLLDGIVVGCSFPDVTSATNLTLLDSRVLHGWFEGAGKGEFSAEQQRAVSGFRLRESIPNLSDGAKRLDPDEEFPLGFPDSQRYDAETNPDGVRGTVYDHTVNVYGTDPATGAALRPLDNTGVQYGLGALNDGTIDKRQFLDLNSGVGGIDRDARPTKSRTAADPSATRAAYGTGRILDGGAGLSRTPVIDYRAYTDDTPGGDIHMAVHGFSTRARLLERNGHADNHVMLEEDVRHGGFSLESPVLRYALSAMDEWLTSLTADGAPLPGGAGPAAERPSGADVVAHKPAGLTDACWTPDEQPRKITQRLTYDNRGECGKLYPAFPTPRLVAGAPVADDVVACRRKPVEPADYAVEFTPAELAELRETFPGGVCDWAREGRWQRPLDGTWQALPSGPGAAGD</sequence>
<reference evidence="4 5" key="1">
    <citation type="submission" date="2018-07" db="EMBL/GenBank/DDBJ databases">
        <title>Draft genome of the type strain Streptomyces armeniacus ATCC 15676.</title>
        <authorList>
            <person name="Labana P."/>
            <person name="Gosse J.T."/>
            <person name="Boddy C.N."/>
        </authorList>
    </citation>
    <scope>NUCLEOTIDE SEQUENCE [LARGE SCALE GENOMIC DNA]</scope>
    <source>
        <strain evidence="4 5">ATCC 15676</strain>
    </source>
</reference>
<feature type="domain" description="DUF6351" evidence="3">
    <location>
        <begin position="54"/>
        <end position="735"/>
    </location>
</feature>
<evidence type="ECO:0000256" key="2">
    <source>
        <dbReference type="SAM" id="SignalP"/>
    </source>
</evidence>
<proteinExistence type="predicted"/>
<dbReference type="InterPro" id="IPR045556">
    <property type="entry name" value="DUF6351"/>
</dbReference>
<keyword evidence="5" id="KW-1185">Reference proteome</keyword>